<feature type="compositionally biased region" description="Polar residues" evidence="10">
    <location>
        <begin position="197"/>
        <end position="208"/>
    </location>
</feature>
<feature type="region of interest" description="Disordered" evidence="10">
    <location>
        <begin position="228"/>
        <end position="264"/>
    </location>
</feature>
<feature type="compositionally biased region" description="Polar residues" evidence="10">
    <location>
        <begin position="230"/>
        <end position="243"/>
    </location>
</feature>
<proteinExistence type="predicted"/>
<dbReference type="InterPro" id="IPR011993">
    <property type="entry name" value="PH-like_dom_sf"/>
</dbReference>
<keyword evidence="8" id="KW-0906">Nuclear pore complex</keyword>
<organism evidence="12">
    <name type="scientific">Aureoumbra lagunensis</name>
    <dbReference type="NCBI Taxonomy" id="44058"/>
    <lineage>
        <taxon>Eukaryota</taxon>
        <taxon>Sar</taxon>
        <taxon>Stramenopiles</taxon>
        <taxon>Ochrophyta</taxon>
        <taxon>Pelagophyceae</taxon>
        <taxon>Pelagomonadales</taxon>
        <taxon>Aureoumbra</taxon>
    </lineage>
</organism>
<reference evidence="12" key="1">
    <citation type="submission" date="2021-01" db="EMBL/GenBank/DDBJ databases">
        <authorList>
            <person name="Corre E."/>
            <person name="Pelletier E."/>
            <person name="Niang G."/>
            <person name="Scheremetjew M."/>
            <person name="Finn R."/>
            <person name="Kale V."/>
            <person name="Holt S."/>
            <person name="Cochrane G."/>
            <person name="Meng A."/>
            <person name="Brown T."/>
            <person name="Cohen L."/>
        </authorList>
    </citation>
    <scope>NUCLEOTIDE SEQUENCE</scope>
    <source>
        <strain evidence="12">CCMP1510</strain>
    </source>
</reference>
<keyword evidence="2" id="KW-0813">Transport</keyword>
<keyword evidence="3" id="KW-0677">Repeat</keyword>
<evidence type="ECO:0000256" key="8">
    <source>
        <dbReference type="ARBA" id="ARBA00023132"/>
    </source>
</evidence>
<dbReference type="Pfam" id="PF00638">
    <property type="entry name" value="Ran_BP1"/>
    <property type="match status" value="1"/>
</dbReference>
<dbReference type="PROSITE" id="PS50196">
    <property type="entry name" value="RANBD1"/>
    <property type="match status" value="1"/>
</dbReference>
<sequence length="372" mass="41307">MNSGAKRRNENGQLRKEEYEDQENEVVEAGSFKRASASEIAKRRIVSVSSRFQKSATKDTEKAATPAVKENPFTTINLTSRTTAANMFAPAPTSAPTISAQVNAAFKEWIQKQEKRAPCSNWSVGIKEYLKHVTVPEIKPEPVNRDKKKKIAENKSNSEIKLTQQVEPLSVEPQPTSMFFSKALPTSNEKKPLFDGTTDSISAQNPPKNSGLFSPFISSASSLKIPAFSFGSNPMQTQSGEQNAQEDEDMPKEAPSQVLRADDGDENELFESRAGIRRLDLATRSWKDLGKGTARLMQHKSTQAKRMIVRNDVGKVVLNFKIDPKMIFTQKKRGLAFQAITDPKLGLQTYLLLTKDQLTPDLLQPASFKSSL</sequence>
<dbReference type="InterPro" id="IPR000156">
    <property type="entry name" value="Ran_bind_dom"/>
</dbReference>
<keyword evidence="4" id="KW-0509">mRNA transport</keyword>
<dbReference type="EMBL" id="HBIJ01023550">
    <property type="protein sequence ID" value="CAE0374771.1"/>
    <property type="molecule type" value="Transcribed_RNA"/>
</dbReference>
<keyword evidence="5" id="KW-0653">Protein transport</keyword>
<evidence type="ECO:0000256" key="10">
    <source>
        <dbReference type="SAM" id="MobiDB-lite"/>
    </source>
</evidence>
<dbReference type="GO" id="GO:0005643">
    <property type="term" value="C:nuclear pore"/>
    <property type="evidence" value="ECO:0007669"/>
    <property type="project" value="UniProtKB-SubCell"/>
</dbReference>
<evidence type="ECO:0000259" key="11">
    <source>
        <dbReference type="PROSITE" id="PS50196"/>
    </source>
</evidence>
<evidence type="ECO:0000256" key="3">
    <source>
        <dbReference type="ARBA" id="ARBA00022737"/>
    </source>
</evidence>
<feature type="region of interest" description="Disordered" evidence="10">
    <location>
        <begin position="143"/>
        <end position="208"/>
    </location>
</feature>
<feature type="compositionally biased region" description="Basic and acidic residues" evidence="10">
    <location>
        <begin position="143"/>
        <end position="158"/>
    </location>
</feature>
<evidence type="ECO:0000256" key="1">
    <source>
        <dbReference type="ARBA" id="ARBA00004567"/>
    </source>
</evidence>
<evidence type="ECO:0000256" key="6">
    <source>
        <dbReference type="ARBA" id="ARBA00022990"/>
    </source>
</evidence>
<dbReference type="SUPFAM" id="SSF50729">
    <property type="entry name" value="PH domain-like"/>
    <property type="match status" value="1"/>
</dbReference>
<evidence type="ECO:0000256" key="4">
    <source>
        <dbReference type="ARBA" id="ARBA00022816"/>
    </source>
</evidence>
<dbReference type="GO" id="GO:0051028">
    <property type="term" value="P:mRNA transport"/>
    <property type="evidence" value="ECO:0007669"/>
    <property type="project" value="UniProtKB-KW"/>
</dbReference>
<dbReference type="SMART" id="SM00160">
    <property type="entry name" value="RanBD"/>
    <property type="match status" value="1"/>
</dbReference>
<dbReference type="InterPro" id="IPR045255">
    <property type="entry name" value="RanBP1-like"/>
</dbReference>
<feature type="compositionally biased region" description="Polar residues" evidence="10">
    <location>
        <begin position="159"/>
        <end position="187"/>
    </location>
</feature>
<keyword evidence="6" id="KW-0007">Acetylation</keyword>
<dbReference type="InterPro" id="IPR015007">
    <property type="entry name" value="NUP2/50/61"/>
</dbReference>
<name>A0A7S3K510_9STRA</name>
<dbReference type="Pfam" id="PF08911">
    <property type="entry name" value="NUP50"/>
    <property type="match status" value="1"/>
</dbReference>
<dbReference type="PANTHER" id="PTHR23138:SF141">
    <property type="entry name" value="NUCLEAR PORE COMPLEX PROTEIN NUP50"/>
    <property type="match status" value="1"/>
</dbReference>
<evidence type="ECO:0000256" key="7">
    <source>
        <dbReference type="ARBA" id="ARBA00023010"/>
    </source>
</evidence>
<comment type="subcellular location">
    <subcellularLocation>
        <location evidence="1">Nucleus</location>
        <location evidence="1">Nuclear pore complex</location>
    </subcellularLocation>
</comment>
<feature type="domain" description="RanBD1" evidence="11">
    <location>
        <begin position="250"/>
        <end position="326"/>
    </location>
</feature>
<evidence type="ECO:0000256" key="5">
    <source>
        <dbReference type="ARBA" id="ARBA00022927"/>
    </source>
</evidence>
<gene>
    <name evidence="12" type="ORF">ALAG00032_LOCUS15575</name>
</gene>
<evidence type="ECO:0000256" key="2">
    <source>
        <dbReference type="ARBA" id="ARBA00022448"/>
    </source>
</evidence>
<evidence type="ECO:0000313" key="12">
    <source>
        <dbReference type="EMBL" id="CAE0374771.1"/>
    </source>
</evidence>
<protein>
    <recommendedName>
        <fullName evidence="11">RanBD1 domain-containing protein</fullName>
    </recommendedName>
</protein>
<feature type="region of interest" description="Disordered" evidence="10">
    <location>
        <begin position="1"/>
        <end position="25"/>
    </location>
</feature>
<accession>A0A7S3K510</accession>
<feature type="compositionally biased region" description="Basic and acidic residues" evidence="10">
    <location>
        <begin position="7"/>
        <end position="18"/>
    </location>
</feature>
<keyword evidence="9" id="KW-0539">Nucleus</keyword>
<dbReference type="Gene3D" id="2.30.29.30">
    <property type="entry name" value="Pleckstrin-homology domain (PH domain)/Phosphotyrosine-binding domain (PTB)"/>
    <property type="match status" value="1"/>
</dbReference>
<keyword evidence="7" id="KW-0811">Translocation</keyword>
<dbReference type="PANTHER" id="PTHR23138">
    <property type="entry name" value="RAN BINDING PROTEIN"/>
    <property type="match status" value="1"/>
</dbReference>
<evidence type="ECO:0000256" key="9">
    <source>
        <dbReference type="ARBA" id="ARBA00023242"/>
    </source>
</evidence>
<dbReference type="AlphaFoldDB" id="A0A7S3K510"/>
<dbReference type="GO" id="GO:0015031">
    <property type="term" value="P:protein transport"/>
    <property type="evidence" value="ECO:0007669"/>
    <property type="project" value="UniProtKB-KW"/>
</dbReference>